<dbReference type="InterPro" id="IPR023575">
    <property type="entry name" value="Ribosomal_uS19_SF"/>
</dbReference>
<keyword evidence="5" id="KW-0496">Mitochondrion</keyword>
<dbReference type="GO" id="GO:0003735">
    <property type="term" value="F:structural constituent of ribosome"/>
    <property type="evidence" value="ECO:0007669"/>
    <property type="project" value="InterPro"/>
</dbReference>
<keyword evidence="3 4" id="KW-0687">Ribonucleoprotein</keyword>
<dbReference type="Proteomes" id="UP001344447">
    <property type="component" value="Unassembled WGS sequence"/>
</dbReference>
<evidence type="ECO:0000256" key="4">
    <source>
        <dbReference type="RuleBase" id="RU003485"/>
    </source>
</evidence>
<comment type="similarity">
    <text evidence="1 4">Belongs to the universal ribosomal protein uS19 family.</text>
</comment>
<dbReference type="GO" id="GO:0006412">
    <property type="term" value="P:translation"/>
    <property type="evidence" value="ECO:0007669"/>
    <property type="project" value="InterPro"/>
</dbReference>
<dbReference type="EMBL" id="JAVFKY010000009">
    <property type="protein sequence ID" value="KAK5574389.1"/>
    <property type="molecule type" value="Genomic_DNA"/>
</dbReference>
<comment type="caution">
    <text evidence="5">The sequence shown here is derived from an EMBL/GenBank/DDBJ whole genome shotgun (WGS) entry which is preliminary data.</text>
</comment>
<dbReference type="HAMAP" id="MF_00531">
    <property type="entry name" value="Ribosomal_uS19"/>
    <property type="match status" value="1"/>
</dbReference>
<dbReference type="Pfam" id="PF00203">
    <property type="entry name" value="Ribosomal_S19"/>
    <property type="match status" value="1"/>
</dbReference>
<evidence type="ECO:0000313" key="6">
    <source>
        <dbReference type="Proteomes" id="UP001344447"/>
    </source>
</evidence>
<dbReference type="GO" id="GO:0000028">
    <property type="term" value="P:ribosomal small subunit assembly"/>
    <property type="evidence" value="ECO:0007669"/>
    <property type="project" value="TreeGrafter"/>
</dbReference>
<dbReference type="AlphaFoldDB" id="A0AAN7TJI7"/>
<protein>
    <recommendedName>
        <fullName evidence="7">Ribosomal protein S19</fullName>
    </recommendedName>
</protein>
<dbReference type="SUPFAM" id="SSF54570">
    <property type="entry name" value="Ribosomal protein S19"/>
    <property type="match status" value="1"/>
</dbReference>
<organism evidence="5 6">
    <name type="scientific">Dictyostelium firmibasis</name>
    <dbReference type="NCBI Taxonomy" id="79012"/>
    <lineage>
        <taxon>Eukaryota</taxon>
        <taxon>Amoebozoa</taxon>
        <taxon>Evosea</taxon>
        <taxon>Eumycetozoa</taxon>
        <taxon>Dictyostelia</taxon>
        <taxon>Dictyosteliales</taxon>
        <taxon>Dictyosteliaceae</taxon>
        <taxon>Dictyostelium</taxon>
    </lineage>
</organism>
<evidence type="ECO:0000313" key="5">
    <source>
        <dbReference type="EMBL" id="KAK5574389.1"/>
    </source>
</evidence>
<reference evidence="5 6" key="1">
    <citation type="submission" date="2023-11" db="EMBL/GenBank/DDBJ databases">
        <title>Dfirmibasis_genome.</title>
        <authorList>
            <person name="Edelbroek B."/>
            <person name="Kjellin J."/>
            <person name="Jerlstrom-Hultqvist J."/>
            <person name="Soderbom F."/>
        </authorList>
    </citation>
    <scope>NUCLEOTIDE SEQUENCE [LARGE SCALE GENOMIC DNA]</scope>
    <source>
        <strain evidence="5 6">TNS-C-14</strain>
    </source>
</reference>
<dbReference type="Gene3D" id="3.30.860.10">
    <property type="entry name" value="30s Ribosomal Protein S19, Chain A"/>
    <property type="match status" value="1"/>
</dbReference>
<dbReference type="PANTHER" id="PTHR11880">
    <property type="entry name" value="RIBOSOMAL PROTEIN S19P FAMILY MEMBER"/>
    <property type="match status" value="1"/>
</dbReference>
<geneLocation type="mitochondrion" evidence="5"/>
<name>A0AAN7TJI7_9MYCE</name>
<keyword evidence="2 4" id="KW-0689">Ribosomal protein</keyword>
<dbReference type="PANTHER" id="PTHR11880:SF8">
    <property type="entry name" value="SMALL RIBOSOMAL SUBUNIT PROTEIN US19M"/>
    <property type="match status" value="1"/>
</dbReference>
<dbReference type="InterPro" id="IPR002222">
    <property type="entry name" value="Ribosomal_uS19"/>
</dbReference>
<gene>
    <name evidence="5" type="ORF">RB653_011168</name>
</gene>
<accession>A0AAN7TJI7</accession>
<proteinExistence type="inferred from homology"/>
<evidence type="ECO:0000256" key="2">
    <source>
        <dbReference type="ARBA" id="ARBA00022980"/>
    </source>
</evidence>
<evidence type="ECO:0008006" key="7">
    <source>
        <dbReference type="Google" id="ProtNLM"/>
    </source>
</evidence>
<dbReference type="PRINTS" id="PR00975">
    <property type="entry name" value="RIBOSOMALS19"/>
</dbReference>
<sequence length="87" mass="10047">MVRSRWKGIYIAKELQNYDVVATPTIVTTERSSVIVPYYLTKTIYVYNGRKYVGVKITEKSFGRKLGEYALTKKVEKYKASGKSKKK</sequence>
<dbReference type="GO" id="GO:0005763">
    <property type="term" value="C:mitochondrial small ribosomal subunit"/>
    <property type="evidence" value="ECO:0007669"/>
    <property type="project" value="TreeGrafter"/>
</dbReference>
<evidence type="ECO:0000256" key="1">
    <source>
        <dbReference type="ARBA" id="ARBA00007345"/>
    </source>
</evidence>
<dbReference type="PIRSF" id="PIRSF002144">
    <property type="entry name" value="Ribosomal_S19"/>
    <property type="match status" value="1"/>
</dbReference>
<evidence type="ECO:0000256" key="3">
    <source>
        <dbReference type="ARBA" id="ARBA00023274"/>
    </source>
</evidence>
<keyword evidence="6" id="KW-1185">Reference proteome</keyword>